<dbReference type="EC" id="3.4.24.-" evidence="8"/>
<dbReference type="Pfam" id="PF00675">
    <property type="entry name" value="Peptidase_M16"/>
    <property type="match status" value="1"/>
</dbReference>
<evidence type="ECO:0000256" key="2">
    <source>
        <dbReference type="ARBA" id="ARBA00022670"/>
    </source>
</evidence>
<dbReference type="GO" id="GO:0008237">
    <property type="term" value="F:metallopeptidase activity"/>
    <property type="evidence" value="ECO:0007669"/>
    <property type="project" value="UniProtKB-KW"/>
</dbReference>
<dbReference type="EMBL" id="SNRY01001276">
    <property type="protein sequence ID" value="KAA6332165.1"/>
    <property type="molecule type" value="Genomic_DNA"/>
</dbReference>
<dbReference type="SUPFAM" id="SSF63411">
    <property type="entry name" value="LuxS/MPP-like metallohydrolase"/>
    <property type="match status" value="2"/>
</dbReference>
<keyword evidence="3 8" id="KW-0378">Hydrolase</keyword>
<dbReference type="InterPro" id="IPR011249">
    <property type="entry name" value="Metalloenz_LuxS/M16"/>
</dbReference>
<evidence type="ECO:0000313" key="8">
    <source>
        <dbReference type="EMBL" id="KAA6332165.1"/>
    </source>
</evidence>
<proteinExistence type="inferred from homology"/>
<dbReference type="InterPro" id="IPR050626">
    <property type="entry name" value="Peptidase_M16"/>
</dbReference>
<keyword evidence="4" id="KW-0862">Zinc</keyword>
<dbReference type="GO" id="GO:0046872">
    <property type="term" value="F:metal ion binding"/>
    <property type="evidence" value="ECO:0007669"/>
    <property type="project" value="InterPro"/>
</dbReference>
<dbReference type="InterPro" id="IPR011765">
    <property type="entry name" value="Pept_M16_N"/>
</dbReference>
<evidence type="ECO:0000256" key="4">
    <source>
        <dbReference type="ARBA" id="ARBA00022833"/>
    </source>
</evidence>
<reference evidence="8" key="1">
    <citation type="submission" date="2019-03" db="EMBL/GenBank/DDBJ databases">
        <title>Single cell metagenomics reveals metabolic interactions within the superorganism composed of flagellate Streblomastix strix and complex community of Bacteroidetes bacteria on its surface.</title>
        <authorList>
            <person name="Treitli S.C."/>
            <person name="Kolisko M."/>
            <person name="Husnik F."/>
            <person name="Keeling P."/>
            <person name="Hampl V."/>
        </authorList>
    </citation>
    <scope>NUCLEOTIDE SEQUENCE</scope>
    <source>
        <strain evidence="8">STM</strain>
    </source>
</reference>
<accession>A0A5J4RFN2</accession>
<evidence type="ECO:0000256" key="5">
    <source>
        <dbReference type="ARBA" id="ARBA00023049"/>
    </source>
</evidence>
<evidence type="ECO:0000259" key="6">
    <source>
        <dbReference type="Pfam" id="PF00675"/>
    </source>
</evidence>
<gene>
    <name evidence="8" type="ORF">EZS27_019297</name>
</gene>
<dbReference type="InterPro" id="IPR007863">
    <property type="entry name" value="Peptidase_M16_C"/>
</dbReference>
<keyword evidence="2 8" id="KW-0645">Protease</keyword>
<dbReference type="Pfam" id="PF05193">
    <property type="entry name" value="Peptidase_M16_C"/>
    <property type="match status" value="1"/>
</dbReference>
<organism evidence="8">
    <name type="scientific">termite gut metagenome</name>
    <dbReference type="NCBI Taxonomy" id="433724"/>
    <lineage>
        <taxon>unclassified sequences</taxon>
        <taxon>metagenomes</taxon>
        <taxon>organismal metagenomes</taxon>
    </lineage>
</organism>
<dbReference type="PANTHER" id="PTHR43690">
    <property type="entry name" value="NARDILYSIN"/>
    <property type="match status" value="1"/>
</dbReference>
<dbReference type="GO" id="GO:0006508">
    <property type="term" value="P:proteolysis"/>
    <property type="evidence" value="ECO:0007669"/>
    <property type="project" value="UniProtKB-KW"/>
</dbReference>
<evidence type="ECO:0000256" key="1">
    <source>
        <dbReference type="ARBA" id="ARBA00007261"/>
    </source>
</evidence>
<protein>
    <submittedName>
        <fullName evidence="8">Putative zinc protease</fullName>
        <ecNumber evidence="8">3.4.24.-</ecNumber>
    </submittedName>
</protein>
<comment type="similarity">
    <text evidence="1">Belongs to the peptidase M16 family.</text>
</comment>
<evidence type="ECO:0000259" key="7">
    <source>
        <dbReference type="Pfam" id="PF05193"/>
    </source>
</evidence>
<dbReference type="Gene3D" id="3.30.830.10">
    <property type="entry name" value="Metalloenzyme, LuxS/M16 peptidase-like"/>
    <property type="match status" value="2"/>
</dbReference>
<dbReference type="AlphaFoldDB" id="A0A5J4RFN2"/>
<evidence type="ECO:0000256" key="3">
    <source>
        <dbReference type="ARBA" id="ARBA00022801"/>
    </source>
</evidence>
<feature type="domain" description="Peptidase M16 N-terminal" evidence="6">
    <location>
        <begin position="16"/>
        <end position="128"/>
    </location>
</feature>
<name>A0A5J4RFN2_9ZZZZ</name>
<feature type="domain" description="Peptidase M16 C-terminal" evidence="7">
    <location>
        <begin position="167"/>
        <end position="343"/>
    </location>
</feature>
<keyword evidence="5" id="KW-0482">Metalloprotease</keyword>
<dbReference type="PANTHER" id="PTHR43690:SF17">
    <property type="entry name" value="PROTEIN YHJJ"/>
    <property type="match status" value="1"/>
</dbReference>
<sequence>MVIRKHSFPNGLRLVHSRDDSTRMVALNVLYNVGARDEHPEHTGFAHLFEHLMFGGSVNIPDYDAALQLAGGENNAWTNNDITNYYLTVPDRNVEVAFWLESDRMLSLTFNPKSLEVQREVVAEEFKQRCLNKPYGDVEHLMRPLAYKVHPYQWAVIGKELAHIANATSEEVKDFFFRFYAPDNAILAVTGNISFEETVRLTDKWFGSIPARGVQKRDLPQEPRQTEERRLTVERNVPLDSLYMAFKMCNRFHPDYYVFDALSDILASGYSGRLHKRLVQEKKVFSMIDAHIDGSMDAGLFHIDGRPADGVSLEQAEAAVRRELEELQTDLVGEQELEKVKNKFESAQVFGNINYLSVAASLAWFELISRAEDLEKESENYRAVTAEQLRLTAQEAFRPENTCVIYYKRLRGKGEKRADILA</sequence>
<comment type="caution">
    <text evidence="8">The sequence shown here is derived from an EMBL/GenBank/DDBJ whole genome shotgun (WGS) entry which is preliminary data.</text>
</comment>